<dbReference type="EMBL" id="KQ989592">
    <property type="protein sequence ID" value="KZV54155.1"/>
    <property type="molecule type" value="Genomic_DNA"/>
</dbReference>
<reference evidence="1 2" key="1">
    <citation type="journal article" date="2015" name="Proc. Natl. Acad. Sci. U.S.A.">
        <title>The resurrection genome of Boea hygrometrica: A blueprint for survival of dehydration.</title>
        <authorList>
            <person name="Xiao L."/>
            <person name="Yang G."/>
            <person name="Zhang L."/>
            <person name="Yang X."/>
            <person name="Zhao S."/>
            <person name="Ji Z."/>
            <person name="Zhou Q."/>
            <person name="Hu M."/>
            <person name="Wang Y."/>
            <person name="Chen M."/>
            <person name="Xu Y."/>
            <person name="Jin H."/>
            <person name="Xiao X."/>
            <person name="Hu G."/>
            <person name="Bao F."/>
            <person name="Hu Y."/>
            <person name="Wan P."/>
            <person name="Li L."/>
            <person name="Deng X."/>
            <person name="Kuang T."/>
            <person name="Xiang C."/>
            <person name="Zhu J.K."/>
            <person name="Oliver M.J."/>
            <person name="He Y."/>
        </authorList>
    </citation>
    <scope>NUCLEOTIDE SEQUENCE [LARGE SCALE GENOMIC DNA]</scope>
    <source>
        <strain evidence="2">cv. XS01</strain>
    </source>
</reference>
<gene>
    <name evidence="1" type="ORF">F511_34253</name>
</gene>
<name>A0A2Z7D416_9LAMI</name>
<sequence length="185" mass="21228">MLDTSRLELEICRRPSLLVTCRVIYNNIPSHTTQEARCSRTDPRPPVLVIALRLEKIRYHSIGALLKLHSWCPTQWNKCWPVSQGLILHEYTIGGDPETRGGSFSSKRRKDLRALPPPARTIPFSTKVLVPELLHYFKFPNVGDYDGTGEAEEHLLRFENAELHHQYADPIKCRVFLTTLVRSAQ</sequence>
<protein>
    <submittedName>
        <fullName evidence="1">Uncharacterized protein</fullName>
    </submittedName>
</protein>
<evidence type="ECO:0000313" key="1">
    <source>
        <dbReference type="EMBL" id="KZV54155.1"/>
    </source>
</evidence>
<evidence type="ECO:0000313" key="2">
    <source>
        <dbReference type="Proteomes" id="UP000250235"/>
    </source>
</evidence>
<organism evidence="1 2">
    <name type="scientific">Dorcoceras hygrometricum</name>
    <dbReference type="NCBI Taxonomy" id="472368"/>
    <lineage>
        <taxon>Eukaryota</taxon>
        <taxon>Viridiplantae</taxon>
        <taxon>Streptophyta</taxon>
        <taxon>Embryophyta</taxon>
        <taxon>Tracheophyta</taxon>
        <taxon>Spermatophyta</taxon>
        <taxon>Magnoliopsida</taxon>
        <taxon>eudicotyledons</taxon>
        <taxon>Gunneridae</taxon>
        <taxon>Pentapetalae</taxon>
        <taxon>asterids</taxon>
        <taxon>lamiids</taxon>
        <taxon>Lamiales</taxon>
        <taxon>Gesneriaceae</taxon>
        <taxon>Didymocarpoideae</taxon>
        <taxon>Trichosporeae</taxon>
        <taxon>Loxocarpinae</taxon>
        <taxon>Dorcoceras</taxon>
    </lineage>
</organism>
<accession>A0A2Z7D416</accession>
<proteinExistence type="predicted"/>
<keyword evidence="2" id="KW-1185">Reference proteome</keyword>
<dbReference type="Proteomes" id="UP000250235">
    <property type="component" value="Unassembled WGS sequence"/>
</dbReference>
<dbReference type="OrthoDB" id="1752139at2759"/>
<dbReference type="AlphaFoldDB" id="A0A2Z7D416"/>